<comment type="caution">
    <text evidence="4">The sequence shown here is derived from an EMBL/GenBank/DDBJ whole genome shotgun (WGS) entry which is preliminary data.</text>
</comment>
<dbReference type="Pfam" id="PF12756">
    <property type="entry name" value="zf-C2H2_2"/>
    <property type="match status" value="1"/>
</dbReference>
<dbReference type="PANTHER" id="PTHR13182">
    <property type="entry name" value="ZINC FINGER PROTEIN 622"/>
    <property type="match status" value="1"/>
</dbReference>
<dbReference type="GO" id="GO:0042273">
    <property type="term" value="P:ribosomal large subunit biogenesis"/>
    <property type="evidence" value="ECO:0007669"/>
    <property type="project" value="TreeGrafter"/>
</dbReference>
<dbReference type="InterPro" id="IPR040025">
    <property type="entry name" value="Znf622/Rei1/Reh1"/>
</dbReference>
<evidence type="ECO:0000256" key="1">
    <source>
        <dbReference type="SAM" id="MobiDB-lite"/>
    </source>
</evidence>
<dbReference type="Proteomes" id="UP000800093">
    <property type="component" value="Unassembled WGS sequence"/>
</dbReference>
<protein>
    <recommendedName>
        <fullName evidence="3">ZN622/Rei1/Reh1 zinc finger C2H2-type domain-containing protein</fullName>
    </recommendedName>
</protein>
<proteinExistence type="predicted"/>
<sequence>MIEEKEANSEWLQSRVHFLAILALLLSNPASSSVRTCDTLGSGNNREVSECGANGSSIYNLRRRVAELPALSEKQYDAQAKTQEIIHQQKDSDEQGKERISYNVEVESDSISEDLPETEYDISEKVPPTQCLFCNLDSPTLNANMDHMSSVHGLFIPSPDQLSDMESFLGYLAIIIFKYNECLYCGLEKGTVDGVQTHMRDKGHCMIKMNAESELLDFWELSDSGDEGQNEDEERTKSAAIKISETEMRLPSGVVINSRSDTTQLRTKPGLAQSRTKGSQYRIKRAEMKAITAGENHERADEKQNRPSRSNDRRVAVRGEMGLAGIPESQRRALQITEKKMKRREVVAKAAQRYAAEQEPIKAKYYKTEAPIYQAG</sequence>
<dbReference type="InterPro" id="IPR036236">
    <property type="entry name" value="Znf_C2H2_sf"/>
</dbReference>
<dbReference type="GO" id="GO:0030687">
    <property type="term" value="C:preribosome, large subunit precursor"/>
    <property type="evidence" value="ECO:0007669"/>
    <property type="project" value="TreeGrafter"/>
</dbReference>
<dbReference type="OrthoDB" id="19329at2759"/>
<evidence type="ECO:0000313" key="5">
    <source>
        <dbReference type="Proteomes" id="UP000800093"/>
    </source>
</evidence>
<accession>A0A9P4N4P5</accession>
<keyword evidence="5" id="KW-1185">Reference proteome</keyword>
<evidence type="ECO:0000259" key="3">
    <source>
        <dbReference type="Pfam" id="PF12756"/>
    </source>
</evidence>
<dbReference type="EMBL" id="ML986643">
    <property type="protein sequence ID" value="KAF2262214.1"/>
    <property type="molecule type" value="Genomic_DNA"/>
</dbReference>
<reference evidence="5" key="1">
    <citation type="journal article" date="2020" name="Stud. Mycol.">
        <title>101 Dothideomycetes genomes: A test case for predicting lifestyles and emergence of pathogens.</title>
        <authorList>
            <person name="Haridas S."/>
            <person name="Albert R."/>
            <person name="Binder M."/>
            <person name="Bloem J."/>
            <person name="LaButti K."/>
            <person name="Salamov A."/>
            <person name="Andreopoulos B."/>
            <person name="Baker S."/>
            <person name="Barry K."/>
            <person name="Bills G."/>
            <person name="Bluhm B."/>
            <person name="Cannon C."/>
            <person name="Castanera R."/>
            <person name="Culley D."/>
            <person name="Daum C."/>
            <person name="Ezra D."/>
            <person name="Gonzalez J."/>
            <person name="Henrissat B."/>
            <person name="Kuo A."/>
            <person name="Liang C."/>
            <person name="Lipzen A."/>
            <person name="Lutzoni F."/>
            <person name="Magnuson J."/>
            <person name="Mondo S."/>
            <person name="Nolan M."/>
            <person name="Ohm R."/>
            <person name="Pangilinan J."/>
            <person name="Park H.-J."/>
            <person name="Ramirez L."/>
            <person name="Alfaro M."/>
            <person name="Sun H."/>
            <person name="Tritt A."/>
            <person name="Yoshinaga Y."/>
            <person name="Zwiers L.-H."/>
            <person name="Turgeon B."/>
            <person name="Goodwin S."/>
            <person name="Spatafora J."/>
            <person name="Crous P."/>
            <person name="Grigoriev I."/>
        </authorList>
    </citation>
    <scope>NUCLEOTIDE SEQUENCE [LARGE SCALE GENOMIC DNA]</scope>
    <source>
        <strain evidence="5">CBS 304.66</strain>
    </source>
</reference>
<feature type="chain" id="PRO_5040336869" description="ZN622/Rei1/Reh1 zinc finger C2H2-type domain-containing protein" evidence="2">
    <location>
        <begin position="33"/>
        <end position="376"/>
    </location>
</feature>
<evidence type="ECO:0000313" key="4">
    <source>
        <dbReference type="EMBL" id="KAF2262214.1"/>
    </source>
</evidence>
<feature type="signal peptide" evidence="2">
    <location>
        <begin position="1"/>
        <end position="32"/>
    </location>
</feature>
<dbReference type="AlphaFoldDB" id="A0A9P4N4P5"/>
<keyword evidence="2" id="KW-0732">Signal</keyword>
<dbReference type="InterPro" id="IPR041661">
    <property type="entry name" value="ZN622/Rei1/Reh1_Znf-C2H2"/>
</dbReference>
<organism evidence="4 5">
    <name type="scientific">Lojkania enalia</name>
    <dbReference type="NCBI Taxonomy" id="147567"/>
    <lineage>
        <taxon>Eukaryota</taxon>
        <taxon>Fungi</taxon>
        <taxon>Dikarya</taxon>
        <taxon>Ascomycota</taxon>
        <taxon>Pezizomycotina</taxon>
        <taxon>Dothideomycetes</taxon>
        <taxon>Pleosporomycetidae</taxon>
        <taxon>Pleosporales</taxon>
        <taxon>Pleosporales incertae sedis</taxon>
        <taxon>Lojkania</taxon>
    </lineage>
</organism>
<feature type="region of interest" description="Disordered" evidence="1">
    <location>
        <begin position="292"/>
        <end position="314"/>
    </location>
</feature>
<feature type="compositionally biased region" description="Basic and acidic residues" evidence="1">
    <location>
        <begin position="295"/>
        <end position="314"/>
    </location>
</feature>
<dbReference type="SUPFAM" id="SSF57667">
    <property type="entry name" value="beta-beta-alpha zinc fingers"/>
    <property type="match status" value="1"/>
</dbReference>
<evidence type="ECO:0000256" key="2">
    <source>
        <dbReference type="SAM" id="SignalP"/>
    </source>
</evidence>
<name>A0A9P4N4P5_9PLEO</name>
<feature type="domain" description="ZN622/Rei1/Reh1 zinc finger C2H2-type" evidence="3">
    <location>
        <begin position="130"/>
        <end position="221"/>
    </location>
</feature>
<dbReference type="PANTHER" id="PTHR13182:SF8">
    <property type="entry name" value="CYTOPLASMIC 60S SUBUNIT BIOGENESIS FACTOR ZNF622"/>
    <property type="match status" value="1"/>
</dbReference>
<gene>
    <name evidence="4" type="ORF">CC78DRAFT_545974</name>
</gene>